<dbReference type="GO" id="GO:0005886">
    <property type="term" value="C:plasma membrane"/>
    <property type="evidence" value="ECO:0007669"/>
    <property type="project" value="UniProtKB-SubCell"/>
</dbReference>
<dbReference type="SUPFAM" id="SSF55874">
    <property type="entry name" value="ATPase domain of HSP90 chaperone/DNA topoisomerase II/histidine kinase"/>
    <property type="match status" value="1"/>
</dbReference>
<keyword evidence="5" id="KW-0597">Phosphoprotein</keyword>
<feature type="domain" description="Histidine kinase" evidence="13">
    <location>
        <begin position="97"/>
        <end position="315"/>
    </location>
</feature>
<comment type="caution">
    <text evidence="14">The sequence shown here is derived from an EMBL/GenBank/DDBJ whole genome shotgun (WGS) entry which is preliminary data.</text>
</comment>
<dbReference type="InterPro" id="IPR036890">
    <property type="entry name" value="HATPase_C_sf"/>
</dbReference>
<keyword evidence="4" id="KW-1003">Cell membrane</keyword>
<keyword evidence="10" id="KW-0902">Two-component regulatory system</keyword>
<evidence type="ECO:0000259" key="13">
    <source>
        <dbReference type="PROSITE" id="PS50109"/>
    </source>
</evidence>
<dbReference type="SUPFAM" id="SSF47384">
    <property type="entry name" value="Homodimeric domain of signal transducing histidine kinase"/>
    <property type="match status" value="1"/>
</dbReference>
<reference evidence="15" key="1">
    <citation type="submission" date="2017-09" db="EMBL/GenBank/DDBJ databases">
        <title>Depth-based differentiation of microbial function through sediment-hosted aquifers and enrichment of novel symbionts in the deep terrestrial subsurface.</title>
        <authorList>
            <person name="Probst A.J."/>
            <person name="Ladd B."/>
            <person name="Jarett J.K."/>
            <person name="Geller-Mcgrath D.E."/>
            <person name="Sieber C.M.K."/>
            <person name="Emerson J.B."/>
            <person name="Anantharaman K."/>
            <person name="Thomas B.C."/>
            <person name="Malmstrom R."/>
            <person name="Stieglmeier M."/>
            <person name="Klingl A."/>
            <person name="Woyke T."/>
            <person name="Ryan C.M."/>
            <person name="Banfield J.F."/>
        </authorList>
    </citation>
    <scope>NUCLEOTIDE SEQUENCE [LARGE SCALE GENOMIC DNA]</scope>
</reference>
<evidence type="ECO:0000313" key="15">
    <source>
        <dbReference type="Proteomes" id="UP000230081"/>
    </source>
</evidence>
<dbReference type="CDD" id="cd00082">
    <property type="entry name" value="HisKA"/>
    <property type="match status" value="1"/>
</dbReference>
<dbReference type="PANTHER" id="PTHR43711:SF1">
    <property type="entry name" value="HISTIDINE KINASE 1"/>
    <property type="match status" value="1"/>
</dbReference>
<dbReference type="Gene3D" id="3.30.565.10">
    <property type="entry name" value="Histidine kinase-like ATPase, C-terminal domain"/>
    <property type="match status" value="1"/>
</dbReference>
<evidence type="ECO:0000256" key="6">
    <source>
        <dbReference type="ARBA" id="ARBA00022679"/>
    </source>
</evidence>
<evidence type="ECO:0000256" key="5">
    <source>
        <dbReference type="ARBA" id="ARBA00022553"/>
    </source>
</evidence>
<dbReference type="SMART" id="SM00387">
    <property type="entry name" value="HATPase_c"/>
    <property type="match status" value="1"/>
</dbReference>
<evidence type="ECO:0000256" key="12">
    <source>
        <dbReference type="SAM" id="Phobius"/>
    </source>
</evidence>
<evidence type="ECO:0000256" key="1">
    <source>
        <dbReference type="ARBA" id="ARBA00000085"/>
    </source>
</evidence>
<keyword evidence="12" id="KW-0812">Transmembrane</keyword>
<dbReference type="CDD" id="cd00075">
    <property type="entry name" value="HATPase"/>
    <property type="match status" value="1"/>
</dbReference>
<dbReference type="PROSITE" id="PS50109">
    <property type="entry name" value="HIS_KIN"/>
    <property type="match status" value="1"/>
</dbReference>
<dbReference type="InterPro" id="IPR050736">
    <property type="entry name" value="Sensor_HK_Regulatory"/>
</dbReference>
<dbReference type="InterPro" id="IPR003594">
    <property type="entry name" value="HATPase_dom"/>
</dbReference>
<keyword evidence="8" id="KW-0418">Kinase</keyword>
<evidence type="ECO:0000256" key="9">
    <source>
        <dbReference type="ARBA" id="ARBA00022840"/>
    </source>
</evidence>
<organism evidence="14 15">
    <name type="scientific">Candidatus Nealsonbacteria bacterium CG_4_10_14_0_2_um_filter_39_15</name>
    <dbReference type="NCBI Taxonomy" id="1974681"/>
    <lineage>
        <taxon>Bacteria</taxon>
        <taxon>Candidatus Nealsoniibacteriota</taxon>
    </lineage>
</organism>
<evidence type="ECO:0000256" key="4">
    <source>
        <dbReference type="ARBA" id="ARBA00022475"/>
    </source>
</evidence>
<dbReference type="Proteomes" id="UP000230081">
    <property type="component" value="Unassembled WGS sequence"/>
</dbReference>
<proteinExistence type="predicted"/>
<keyword evidence="11 12" id="KW-0472">Membrane</keyword>
<dbReference type="GO" id="GO:0005524">
    <property type="term" value="F:ATP binding"/>
    <property type="evidence" value="ECO:0007669"/>
    <property type="project" value="UniProtKB-KW"/>
</dbReference>
<dbReference type="GO" id="GO:0000155">
    <property type="term" value="F:phosphorelay sensor kinase activity"/>
    <property type="evidence" value="ECO:0007669"/>
    <property type="project" value="InterPro"/>
</dbReference>
<feature type="transmembrane region" description="Helical" evidence="12">
    <location>
        <begin position="58"/>
        <end position="77"/>
    </location>
</feature>
<accession>A0A2M7UVQ5</accession>
<dbReference type="SMART" id="SM00388">
    <property type="entry name" value="HisKA"/>
    <property type="match status" value="1"/>
</dbReference>
<gene>
    <name evidence="14" type="ORF">COX91_02290</name>
</gene>
<dbReference type="PANTHER" id="PTHR43711">
    <property type="entry name" value="TWO-COMPONENT HISTIDINE KINASE"/>
    <property type="match status" value="1"/>
</dbReference>
<name>A0A2M7UVQ5_9BACT</name>
<evidence type="ECO:0000313" key="14">
    <source>
        <dbReference type="EMBL" id="PIZ88042.1"/>
    </source>
</evidence>
<dbReference type="EC" id="2.7.13.3" evidence="3"/>
<keyword evidence="6" id="KW-0808">Transferase</keyword>
<evidence type="ECO:0000256" key="8">
    <source>
        <dbReference type="ARBA" id="ARBA00022777"/>
    </source>
</evidence>
<evidence type="ECO:0000256" key="2">
    <source>
        <dbReference type="ARBA" id="ARBA00004236"/>
    </source>
</evidence>
<dbReference type="InterPro" id="IPR036097">
    <property type="entry name" value="HisK_dim/P_sf"/>
</dbReference>
<evidence type="ECO:0000256" key="10">
    <source>
        <dbReference type="ARBA" id="ARBA00023012"/>
    </source>
</evidence>
<sequence length="315" mass="35942">MSLKEIFAQLNIFTQCGKYGVSLWQCPQFLFLIMGVVIIGSTLAAYAIGSRYIEEPQIVALIVLVVTAVLFMVAASITRSFERLAEANRMKSEFVSVVSHQLRSPLSNFRWAIELLMSGRIGQIEEKQLEYFKILKENSNRMKELVSDLLTVSRIETAELPTKKEECHLEDIIKDFIKEFQPFATASNVEIAFKPQLNLPKVLVDASQIKLVIENLLDNAIRYIKEPGKVEIRLERQNEQLYFEIKDTGVGIPKDDQKYIFQKFFRSENIMRHQTQGTGLGLYIARAIIEKLGGKIGFKSQEGKGSTFYFTLPIK</sequence>
<feature type="transmembrane region" description="Helical" evidence="12">
    <location>
        <begin position="29"/>
        <end position="49"/>
    </location>
</feature>
<evidence type="ECO:0000256" key="7">
    <source>
        <dbReference type="ARBA" id="ARBA00022741"/>
    </source>
</evidence>
<evidence type="ECO:0000256" key="11">
    <source>
        <dbReference type="ARBA" id="ARBA00023136"/>
    </source>
</evidence>
<dbReference type="Pfam" id="PF02518">
    <property type="entry name" value="HATPase_c"/>
    <property type="match status" value="1"/>
</dbReference>
<keyword evidence="7" id="KW-0547">Nucleotide-binding</keyword>
<dbReference type="Pfam" id="PF00512">
    <property type="entry name" value="HisKA"/>
    <property type="match status" value="1"/>
</dbReference>
<dbReference type="InterPro" id="IPR003661">
    <property type="entry name" value="HisK_dim/P_dom"/>
</dbReference>
<evidence type="ECO:0000256" key="3">
    <source>
        <dbReference type="ARBA" id="ARBA00012438"/>
    </source>
</evidence>
<keyword evidence="9" id="KW-0067">ATP-binding</keyword>
<dbReference type="PRINTS" id="PR00344">
    <property type="entry name" value="BCTRLSENSOR"/>
</dbReference>
<dbReference type="Gene3D" id="1.10.287.130">
    <property type="match status" value="1"/>
</dbReference>
<dbReference type="FunFam" id="3.30.565.10:FF:000023">
    <property type="entry name" value="PAS domain-containing sensor histidine kinase"/>
    <property type="match status" value="1"/>
</dbReference>
<protein>
    <recommendedName>
        <fullName evidence="3">histidine kinase</fullName>
        <ecNumber evidence="3">2.7.13.3</ecNumber>
    </recommendedName>
</protein>
<comment type="subcellular location">
    <subcellularLocation>
        <location evidence="2">Cell membrane</location>
    </subcellularLocation>
</comment>
<dbReference type="InterPro" id="IPR004358">
    <property type="entry name" value="Sig_transdc_His_kin-like_C"/>
</dbReference>
<dbReference type="EMBL" id="PFPA01000055">
    <property type="protein sequence ID" value="PIZ88042.1"/>
    <property type="molecule type" value="Genomic_DNA"/>
</dbReference>
<comment type="catalytic activity">
    <reaction evidence="1">
        <text>ATP + protein L-histidine = ADP + protein N-phospho-L-histidine.</text>
        <dbReference type="EC" id="2.7.13.3"/>
    </reaction>
</comment>
<dbReference type="InterPro" id="IPR005467">
    <property type="entry name" value="His_kinase_dom"/>
</dbReference>
<dbReference type="AlphaFoldDB" id="A0A2M7UVQ5"/>
<keyword evidence="12" id="KW-1133">Transmembrane helix</keyword>